<dbReference type="PROSITE" id="PS50102">
    <property type="entry name" value="RRM"/>
    <property type="match status" value="1"/>
</dbReference>
<feature type="domain" description="RRM" evidence="3">
    <location>
        <begin position="165"/>
        <end position="238"/>
    </location>
</feature>
<feature type="compositionally biased region" description="Gly residues" evidence="2">
    <location>
        <begin position="252"/>
        <end position="263"/>
    </location>
</feature>
<reference evidence="4 5" key="2">
    <citation type="journal article" date="2019" name="G3 (Bethesda)">
        <title>Hybrid Assembly of the Genome of the Entomopathogenic Nematode Steinernema carpocapsae Identifies the X-Chromosome.</title>
        <authorList>
            <person name="Serra L."/>
            <person name="Macchietto M."/>
            <person name="Macias-Munoz A."/>
            <person name="McGill C.J."/>
            <person name="Rodriguez I.M."/>
            <person name="Rodriguez B."/>
            <person name="Murad R."/>
            <person name="Mortazavi A."/>
        </authorList>
    </citation>
    <scope>NUCLEOTIDE SEQUENCE [LARGE SCALE GENOMIC DNA]</scope>
    <source>
        <strain evidence="4 5">ALL</strain>
    </source>
</reference>
<evidence type="ECO:0000256" key="1">
    <source>
        <dbReference type="PROSITE-ProRule" id="PRU00176"/>
    </source>
</evidence>
<dbReference type="GO" id="GO:0003723">
    <property type="term" value="F:RNA binding"/>
    <property type="evidence" value="ECO:0007669"/>
    <property type="project" value="UniProtKB-UniRule"/>
</dbReference>
<keyword evidence="1" id="KW-0694">RNA-binding</keyword>
<evidence type="ECO:0000313" key="4">
    <source>
        <dbReference type="EMBL" id="TKR77359.1"/>
    </source>
</evidence>
<feature type="compositionally biased region" description="Basic and acidic residues" evidence="2">
    <location>
        <begin position="97"/>
        <end position="113"/>
    </location>
</feature>
<name>A0A4U5N4E9_STECR</name>
<dbReference type="InterPro" id="IPR012677">
    <property type="entry name" value="Nucleotide-bd_a/b_plait_sf"/>
</dbReference>
<gene>
    <name evidence="4" type="ORF">L596_018351</name>
</gene>
<feature type="compositionally biased region" description="Basic residues" evidence="2">
    <location>
        <begin position="264"/>
        <end position="285"/>
    </location>
</feature>
<dbReference type="Proteomes" id="UP000298663">
    <property type="component" value="Unassembled WGS sequence"/>
</dbReference>
<dbReference type="EMBL" id="AZBU02000005">
    <property type="protein sequence ID" value="TKR77359.1"/>
    <property type="molecule type" value="Genomic_DNA"/>
</dbReference>
<dbReference type="InterPro" id="IPR000504">
    <property type="entry name" value="RRM_dom"/>
</dbReference>
<sequence length="285" mass="33317">MRTRGILSLRGWNRLTVVAWAASGDDARQQIVCERALHLHRNAPRGRRVVAVLFPKLLISPKYFRTRLHSKLLAALGTKSAESRNWKRLNAMVTEVDENRSREASVERNGREREHRHHHKRDKDRSEKRKSRSRSPRERRRRSRSGSNRSRTYDSDEMMAQVQDARLHISDLDQSVRRRDIEDLFSKYGRLEDIWLATYPPIYAFVVFESRRDAAKALKELRTCQIRHCRVRVSAALPRRRTNSERRPPPRSGGGGGYGGSRGGSRRSRSPRRRSPPRRRSRSRS</sequence>
<dbReference type="PANTHER" id="PTHR23147">
    <property type="entry name" value="SERINE/ARGININE RICH SPLICING FACTOR"/>
    <property type="match status" value="1"/>
</dbReference>
<feature type="region of interest" description="Disordered" evidence="2">
    <location>
        <begin position="97"/>
        <end position="159"/>
    </location>
</feature>
<dbReference type="OrthoDB" id="5970at2759"/>
<dbReference type="Gene3D" id="3.30.70.330">
    <property type="match status" value="1"/>
</dbReference>
<evidence type="ECO:0000259" key="3">
    <source>
        <dbReference type="PROSITE" id="PS50102"/>
    </source>
</evidence>
<comment type="caution">
    <text evidence="4">The sequence shown here is derived from an EMBL/GenBank/DDBJ whole genome shotgun (WGS) entry which is preliminary data.</text>
</comment>
<evidence type="ECO:0000256" key="2">
    <source>
        <dbReference type="SAM" id="MobiDB-lite"/>
    </source>
</evidence>
<protein>
    <recommendedName>
        <fullName evidence="3">RRM domain-containing protein</fullName>
    </recommendedName>
</protein>
<feature type="region of interest" description="Disordered" evidence="2">
    <location>
        <begin position="235"/>
        <end position="285"/>
    </location>
</feature>
<feature type="compositionally biased region" description="Basic residues" evidence="2">
    <location>
        <begin position="114"/>
        <end position="144"/>
    </location>
</feature>
<evidence type="ECO:0000313" key="5">
    <source>
        <dbReference type="Proteomes" id="UP000298663"/>
    </source>
</evidence>
<dbReference type="SUPFAM" id="SSF54928">
    <property type="entry name" value="RNA-binding domain, RBD"/>
    <property type="match status" value="1"/>
</dbReference>
<dbReference type="Pfam" id="PF00076">
    <property type="entry name" value="RRM_1"/>
    <property type="match status" value="1"/>
</dbReference>
<reference evidence="4 5" key="1">
    <citation type="journal article" date="2015" name="Genome Biol.">
        <title>Comparative genomics of Steinernema reveals deeply conserved gene regulatory networks.</title>
        <authorList>
            <person name="Dillman A.R."/>
            <person name="Macchietto M."/>
            <person name="Porter C.F."/>
            <person name="Rogers A."/>
            <person name="Williams B."/>
            <person name="Antoshechkin I."/>
            <person name="Lee M.M."/>
            <person name="Goodwin Z."/>
            <person name="Lu X."/>
            <person name="Lewis E.E."/>
            <person name="Goodrich-Blair H."/>
            <person name="Stock S.P."/>
            <person name="Adams B.J."/>
            <person name="Sternberg P.W."/>
            <person name="Mortazavi A."/>
        </authorList>
    </citation>
    <scope>NUCLEOTIDE SEQUENCE [LARGE SCALE GENOMIC DNA]</scope>
    <source>
        <strain evidence="4 5">ALL</strain>
    </source>
</reference>
<dbReference type="STRING" id="34508.A0A4U5N4E9"/>
<dbReference type="InterPro" id="IPR050907">
    <property type="entry name" value="SRSF"/>
</dbReference>
<keyword evidence="5" id="KW-1185">Reference proteome</keyword>
<organism evidence="4 5">
    <name type="scientific">Steinernema carpocapsae</name>
    <name type="common">Entomopathogenic nematode</name>
    <dbReference type="NCBI Taxonomy" id="34508"/>
    <lineage>
        <taxon>Eukaryota</taxon>
        <taxon>Metazoa</taxon>
        <taxon>Ecdysozoa</taxon>
        <taxon>Nematoda</taxon>
        <taxon>Chromadorea</taxon>
        <taxon>Rhabditida</taxon>
        <taxon>Tylenchina</taxon>
        <taxon>Panagrolaimomorpha</taxon>
        <taxon>Strongyloidoidea</taxon>
        <taxon>Steinernematidae</taxon>
        <taxon>Steinernema</taxon>
    </lineage>
</organism>
<dbReference type="InterPro" id="IPR035979">
    <property type="entry name" value="RBD_domain_sf"/>
</dbReference>
<accession>A0A4U5N4E9</accession>
<proteinExistence type="predicted"/>
<dbReference type="AlphaFoldDB" id="A0A4U5N4E9"/>
<dbReference type="SMART" id="SM00360">
    <property type="entry name" value="RRM"/>
    <property type="match status" value="1"/>
</dbReference>